<keyword evidence="1" id="KW-0175">Coiled coil</keyword>
<dbReference type="Proteomes" id="UP000199620">
    <property type="component" value="Chromosome I"/>
</dbReference>
<accession>A0ABY0WA01</accession>
<evidence type="ECO:0000313" key="3">
    <source>
        <dbReference type="Proteomes" id="UP000199620"/>
    </source>
</evidence>
<name>A0ABY0WA01_9PSED</name>
<gene>
    <name evidence="2" type="ORF">SAMN04490181_1501</name>
</gene>
<evidence type="ECO:0000313" key="2">
    <source>
        <dbReference type="EMBL" id="SDU91674.1"/>
    </source>
</evidence>
<evidence type="ECO:0000256" key="1">
    <source>
        <dbReference type="SAM" id="Coils"/>
    </source>
</evidence>
<organism evidence="2 3">
    <name type="scientific">Pseudomonas brenneri</name>
    <dbReference type="NCBI Taxonomy" id="129817"/>
    <lineage>
        <taxon>Bacteria</taxon>
        <taxon>Pseudomonadati</taxon>
        <taxon>Pseudomonadota</taxon>
        <taxon>Gammaproteobacteria</taxon>
        <taxon>Pseudomonadales</taxon>
        <taxon>Pseudomonadaceae</taxon>
        <taxon>Pseudomonas</taxon>
    </lineage>
</organism>
<protein>
    <submittedName>
        <fullName evidence="2">Uncharacterized protein</fullName>
    </submittedName>
</protein>
<feature type="coiled-coil region" evidence="1">
    <location>
        <begin position="82"/>
        <end position="109"/>
    </location>
</feature>
<dbReference type="EMBL" id="LT629800">
    <property type="protein sequence ID" value="SDU91674.1"/>
    <property type="molecule type" value="Genomic_DNA"/>
</dbReference>
<keyword evidence="3" id="KW-1185">Reference proteome</keyword>
<reference evidence="2 3" key="1">
    <citation type="submission" date="2016-10" db="EMBL/GenBank/DDBJ databases">
        <authorList>
            <person name="Varghese N."/>
            <person name="Submissions S."/>
        </authorList>
    </citation>
    <scope>NUCLEOTIDE SEQUENCE [LARGE SCALE GENOMIC DNA]</scope>
    <source>
        <strain evidence="2 3">BS2771</strain>
    </source>
</reference>
<proteinExistence type="predicted"/>
<sequence>MYWASPDPVDLDQRLGHCCQVVEIKLKHNCPKVPAIGDKGSNGVTRATRNLRKTLDSVADNNETAAFDLMRAVEKLSDEVLRQRLLNTIHRLNQDAHELREARDAVERVSVKLA</sequence>